<evidence type="ECO:0000313" key="15">
    <source>
        <dbReference type="Proteomes" id="UP001168540"/>
    </source>
</evidence>
<gene>
    <name evidence="14" type="ORF">QU481_06910</name>
</gene>
<name>A0ABT7XLG2_9NEIS</name>
<evidence type="ECO:0000256" key="9">
    <source>
        <dbReference type="ARBA" id="ARBA00031996"/>
    </source>
</evidence>
<comment type="catalytic activity">
    <reaction evidence="11">
        <text>apo-[peptidyl-carrier protein] + CoA = holo-[peptidyl-carrier protein] + adenosine 3',5'-bisphosphate + H(+)</text>
        <dbReference type="Rhea" id="RHEA:46228"/>
        <dbReference type="Rhea" id="RHEA-COMP:11479"/>
        <dbReference type="Rhea" id="RHEA-COMP:11480"/>
        <dbReference type="ChEBI" id="CHEBI:15378"/>
        <dbReference type="ChEBI" id="CHEBI:29999"/>
        <dbReference type="ChEBI" id="CHEBI:57287"/>
        <dbReference type="ChEBI" id="CHEBI:58343"/>
        <dbReference type="ChEBI" id="CHEBI:64479"/>
    </reaction>
</comment>
<evidence type="ECO:0000256" key="5">
    <source>
        <dbReference type="ARBA" id="ARBA00019087"/>
    </source>
</evidence>
<evidence type="ECO:0000313" key="14">
    <source>
        <dbReference type="EMBL" id="MDN0074621.1"/>
    </source>
</evidence>
<dbReference type="GO" id="GO:0016740">
    <property type="term" value="F:transferase activity"/>
    <property type="evidence" value="ECO:0007669"/>
    <property type="project" value="UniProtKB-KW"/>
</dbReference>
<dbReference type="Pfam" id="PF17837">
    <property type="entry name" value="4PPT_N"/>
    <property type="match status" value="1"/>
</dbReference>
<comment type="catalytic activity">
    <reaction evidence="10">
        <text>apo-[aryl-carrier protein] + CoA = holo-[aryl-carrier protein] + adenosine 3',5'-bisphosphate + H(+)</text>
        <dbReference type="Rhea" id="RHEA:48404"/>
        <dbReference type="Rhea" id="RHEA-COMP:15903"/>
        <dbReference type="Rhea" id="RHEA-COMP:17557"/>
        <dbReference type="ChEBI" id="CHEBI:15378"/>
        <dbReference type="ChEBI" id="CHEBI:29999"/>
        <dbReference type="ChEBI" id="CHEBI:57287"/>
        <dbReference type="ChEBI" id="CHEBI:58343"/>
        <dbReference type="ChEBI" id="CHEBI:64479"/>
    </reaction>
</comment>
<comment type="function">
    <text evidence="1">Involved in the biosynthesis of the siderophore enterobactin (enterochelin), which is a macrocyclic trimeric lactone of N-(2,3-dihydroxybenzoyl)-serine. The serine trilactone serves as a scaffolding for the three catechol functionalities that provide hexadentate coordination for the tightly ligated iron(2+) atoms. Plays an essential role in the assembly of the enterobactin by catalyzing the transfer of the 4'-phosphopantetheine (Ppant) moiety from coenzyme A to the apo-domains of both EntB (ArCP domain) and EntF (PCP domain) to yield their holo-forms which make them competent for the activation of 2,3-dihydroxybenzoate (DHB) and L-serine, respectively.</text>
</comment>
<protein>
    <recommendedName>
        <fullName evidence="5">Enterobactin synthase component D</fullName>
    </recommendedName>
    <alternativeName>
        <fullName evidence="8">4'-phosphopantetheinyl transferase EntD</fullName>
    </alternativeName>
    <alternativeName>
        <fullName evidence="9">Enterochelin synthase D</fullName>
    </alternativeName>
</protein>
<proteinExistence type="inferred from homology"/>
<evidence type="ECO:0000256" key="6">
    <source>
        <dbReference type="ARBA" id="ARBA00022679"/>
    </source>
</evidence>
<evidence type="ECO:0000256" key="11">
    <source>
        <dbReference type="ARBA" id="ARBA00049191"/>
    </source>
</evidence>
<dbReference type="PANTHER" id="PTHR38096">
    <property type="entry name" value="ENTEROBACTIN SYNTHASE COMPONENT D"/>
    <property type="match status" value="1"/>
</dbReference>
<dbReference type="InterPro" id="IPR008278">
    <property type="entry name" value="4-PPantetheinyl_Trfase_dom"/>
</dbReference>
<dbReference type="RefSeq" id="WP_289829196.1">
    <property type="nucleotide sequence ID" value="NZ_JAUEDK010000009.1"/>
</dbReference>
<feature type="domain" description="4'-phosphopantetheinyl transferase N-terminal" evidence="13">
    <location>
        <begin position="81"/>
        <end position="142"/>
    </location>
</feature>
<keyword evidence="7" id="KW-0259">Enterobactin biosynthesis</keyword>
<comment type="similarity">
    <text evidence="3">Belongs to the P-Pant transferase superfamily. EntD family.</text>
</comment>
<evidence type="ECO:0000256" key="4">
    <source>
        <dbReference type="ARBA" id="ARBA00011503"/>
    </source>
</evidence>
<dbReference type="Pfam" id="PF01648">
    <property type="entry name" value="ACPS"/>
    <property type="match status" value="1"/>
</dbReference>
<evidence type="ECO:0000256" key="3">
    <source>
        <dbReference type="ARBA" id="ARBA00008342"/>
    </source>
</evidence>
<comment type="subunit">
    <text evidence="4">EntB, EntD, EntE, and EntF form a multienzyme complex called enterobactin synthase.</text>
</comment>
<comment type="caution">
    <text evidence="14">The sequence shown here is derived from an EMBL/GenBank/DDBJ whole genome shotgun (WGS) entry which is preliminary data.</text>
</comment>
<dbReference type="PRINTS" id="PR01399">
    <property type="entry name" value="ENTSNTHTASED"/>
</dbReference>
<dbReference type="EMBL" id="JAUEDK010000009">
    <property type="protein sequence ID" value="MDN0074621.1"/>
    <property type="molecule type" value="Genomic_DNA"/>
</dbReference>
<evidence type="ECO:0000256" key="10">
    <source>
        <dbReference type="ARBA" id="ARBA00049176"/>
    </source>
</evidence>
<reference evidence="14" key="1">
    <citation type="submission" date="2023-06" db="EMBL/GenBank/DDBJ databases">
        <authorList>
            <person name="Zhang S."/>
        </authorList>
    </citation>
    <scope>NUCLEOTIDE SEQUENCE</scope>
    <source>
        <strain evidence="14">SG2303</strain>
    </source>
</reference>
<accession>A0ABT7XLG2</accession>
<keyword evidence="15" id="KW-1185">Reference proteome</keyword>
<evidence type="ECO:0000256" key="2">
    <source>
        <dbReference type="ARBA" id="ARBA00004993"/>
    </source>
</evidence>
<evidence type="ECO:0000259" key="12">
    <source>
        <dbReference type="Pfam" id="PF01648"/>
    </source>
</evidence>
<feature type="domain" description="4'-phosphopantetheinyl transferase" evidence="12">
    <location>
        <begin position="150"/>
        <end position="243"/>
    </location>
</feature>
<evidence type="ECO:0000259" key="13">
    <source>
        <dbReference type="Pfam" id="PF17837"/>
    </source>
</evidence>
<evidence type="ECO:0000256" key="1">
    <source>
        <dbReference type="ARBA" id="ARBA00003937"/>
    </source>
</evidence>
<dbReference type="InterPro" id="IPR037143">
    <property type="entry name" value="4-PPantetheinyl_Trfase_dom_sf"/>
</dbReference>
<comment type="pathway">
    <text evidence="2">Siderophore biosynthesis; enterobactin biosynthesis.</text>
</comment>
<evidence type="ECO:0000256" key="7">
    <source>
        <dbReference type="ARBA" id="ARBA00023191"/>
    </source>
</evidence>
<organism evidence="14 15">
    <name type="scientific">Crenobacter oryzisoli</name>
    <dbReference type="NCBI Taxonomy" id="3056844"/>
    <lineage>
        <taxon>Bacteria</taxon>
        <taxon>Pseudomonadati</taxon>
        <taxon>Pseudomonadota</taxon>
        <taxon>Betaproteobacteria</taxon>
        <taxon>Neisseriales</taxon>
        <taxon>Neisseriaceae</taxon>
        <taxon>Crenobacter</taxon>
    </lineage>
</organism>
<dbReference type="SUPFAM" id="SSF56214">
    <property type="entry name" value="4'-phosphopantetheinyl transferase"/>
    <property type="match status" value="1"/>
</dbReference>
<dbReference type="PANTHER" id="PTHR38096:SF1">
    <property type="entry name" value="ENTEROBACTIN SYNTHASE COMPONENT D"/>
    <property type="match status" value="1"/>
</dbReference>
<sequence>MSASAKGYHSMLSDVEQAGVLPALLHGLSIRGIEATNSLAALWRPWPLQMGKVAIAALSLPALDALLGDITPASLHPAIPARVVRSRQVSFLAGRLCAEQALASLHMHGAVVGRDAAGMPRWPDGVTGAITHSPDLAAAVVAFSAEPGELGLDCEPLATGDQLDSILAVCCTAADRAYLPREALSAVATLIFSAKEAGYKAMSYRLGRVVDFTEFEVCLLERDAGRLWLAPASRSEWQHRVQPFEVNFAFAAGSVYTSVDLRGRGWWTP</sequence>
<dbReference type="Proteomes" id="UP001168540">
    <property type="component" value="Unassembled WGS sequence"/>
</dbReference>
<dbReference type="InterPro" id="IPR041354">
    <property type="entry name" value="4PPT_N"/>
</dbReference>
<dbReference type="InterPro" id="IPR003542">
    <property type="entry name" value="Enbac_synth_compD-like"/>
</dbReference>
<evidence type="ECO:0000256" key="8">
    <source>
        <dbReference type="ARBA" id="ARBA00029894"/>
    </source>
</evidence>
<keyword evidence="6 14" id="KW-0808">Transferase</keyword>